<dbReference type="RefSeq" id="WP_222963503.1">
    <property type="nucleotide sequence ID" value="NZ_JAINZZ010000019.1"/>
</dbReference>
<proteinExistence type="predicted"/>
<feature type="compositionally biased region" description="Low complexity" evidence="1">
    <location>
        <begin position="38"/>
        <end position="54"/>
    </location>
</feature>
<gene>
    <name evidence="3" type="ORF">K7862_17270</name>
</gene>
<evidence type="ECO:0000256" key="1">
    <source>
        <dbReference type="SAM" id="MobiDB-lite"/>
    </source>
</evidence>
<accession>A0ABS7Q886</accession>
<sequence length="188" mass="18340">MSALPSRPLRRIVLTTVSTVAGGLVLLALKPHATVGALSPAEAGSAPGPTATGSPSGGTGTGPSSGTSGSAGSSSGGASASPSPSSGSKSGGSSSTAKRTVDGDTIQTRYGPVQLRITLTGGRITAVNAVQLPQDNPRDSEISGFAVPQLTQETLSAQSARIDSVSGATYTSEGYVQSLQSALDKAGL</sequence>
<feature type="region of interest" description="Disordered" evidence="1">
    <location>
        <begin position="38"/>
        <end position="108"/>
    </location>
</feature>
<dbReference type="EMBL" id="JAINZZ010000019">
    <property type="protein sequence ID" value="MBY8879370.1"/>
    <property type="molecule type" value="Genomic_DNA"/>
</dbReference>
<keyword evidence="4" id="KW-1185">Reference proteome</keyword>
<reference evidence="3 4" key="1">
    <citation type="submission" date="2021-08" db="EMBL/GenBank/DDBJ databases">
        <title>WGS of actinomycetes from Thailand.</title>
        <authorList>
            <person name="Thawai C."/>
        </authorList>
    </citation>
    <scope>NUCLEOTIDE SEQUENCE [LARGE SCALE GENOMIC DNA]</scope>
    <source>
        <strain evidence="3 4">PLK6-54</strain>
    </source>
</reference>
<comment type="caution">
    <text evidence="3">The sequence shown here is derived from an EMBL/GenBank/DDBJ whole genome shotgun (WGS) entry which is preliminary data.</text>
</comment>
<dbReference type="Proteomes" id="UP000778578">
    <property type="component" value="Unassembled WGS sequence"/>
</dbReference>
<dbReference type="SMART" id="SM00900">
    <property type="entry name" value="FMN_bind"/>
    <property type="match status" value="1"/>
</dbReference>
<evidence type="ECO:0000313" key="4">
    <source>
        <dbReference type="Proteomes" id="UP000778578"/>
    </source>
</evidence>
<evidence type="ECO:0000313" key="3">
    <source>
        <dbReference type="EMBL" id="MBY8879370.1"/>
    </source>
</evidence>
<organism evidence="3 4">
    <name type="scientific">Actinacidiphila acidipaludis</name>
    <dbReference type="NCBI Taxonomy" id="2873382"/>
    <lineage>
        <taxon>Bacteria</taxon>
        <taxon>Bacillati</taxon>
        <taxon>Actinomycetota</taxon>
        <taxon>Actinomycetes</taxon>
        <taxon>Kitasatosporales</taxon>
        <taxon>Streptomycetaceae</taxon>
        <taxon>Actinacidiphila</taxon>
    </lineage>
</organism>
<dbReference type="InterPro" id="IPR007329">
    <property type="entry name" value="FMN-bd"/>
</dbReference>
<name>A0ABS7Q886_9ACTN</name>
<feature type="domain" description="FMN-binding" evidence="2">
    <location>
        <begin position="109"/>
        <end position="186"/>
    </location>
</feature>
<evidence type="ECO:0000259" key="2">
    <source>
        <dbReference type="SMART" id="SM00900"/>
    </source>
</evidence>
<protein>
    <submittedName>
        <fullName evidence="3">FMN-binding protein</fullName>
    </submittedName>
</protein>
<dbReference type="Gene3D" id="3.90.1010.20">
    <property type="match status" value="1"/>
</dbReference>
<feature type="compositionally biased region" description="Low complexity" evidence="1">
    <location>
        <begin position="64"/>
        <end position="97"/>
    </location>
</feature>
<dbReference type="Pfam" id="PF04205">
    <property type="entry name" value="FMN_bind"/>
    <property type="match status" value="1"/>
</dbReference>